<dbReference type="AlphaFoldDB" id="X1RLW2"/>
<gene>
    <name evidence="1" type="ORF">S12H4_10558</name>
</gene>
<organism evidence="1">
    <name type="scientific">marine sediment metagenome</name>
    <dbReference type="NCBI Taxonomy" id="412755"/>
    <lineage>
        <taxon>unclassified sequences</taxon>
        <taxon>metagenomes</taxon>
        <taxon>ecological metagenomes</taxon>
    </lineage>
</organism>
<feature type="non-terminal residue" evidence="1">
    <location>
        <position position="1"/>
    </location>
</feature>
<evidence type="ECO:0000313" key="1">
    <source>
        <dbReference type="EMBL" id="GAI64165.1"/>
    </source>
</evidence>
<sequence>LAYEEQNANGSEINEYKKVIYPYTFLDSSSGLPVAGVDILDVLEAYDTNFGWDLKFTSNIGSEFEMTTTTGNIITKMYEGSEESVIIVIAANKKWLGESALGDQWGNFSIVGEQMSSALYDLQKIDVLSNWTVEVVVNGTVEYVIDPMNMTYNGYDDVYHYDRTDWWSFNRHYWGRNISEIISHTSAAGLNYTMRAWSVDGWASPRPFGKKPEVPYNNTEIENGILPPRETWDLINDTVVPMPLTDLLMNLVYADQEFGETGQGITDPIWPYRKMC</sequence>
<accession>X1RLW2</accession>
<feature type="non-terminal residue" evidence="1">
    <location>
        <position position="276"/>
    </location>
</feature>
<comment type="caution">
    <text evidence="1">The sequence shown here is derived from an EMBL/GenBank/DDBJ whole genome shotgun (WGS) entry which is preliminary data.</text>
</comment>
<reference evidence="1" key="1">
    <citation type="journal article" date="2014" name="Front. Microbiol.">
        <title>High frequency of phylogenetically diverse reductive dehalogenase-homologous genes in deep subseafloor sedimentary metagenomes.</title>
        <authorList>
            <person name="Kawai M."/>
            <person name="Futagami T."/>
            <person name="Toyoda A."/>
            <person name="Takaki Y."/>
            <person name="Nishi S."/>
            <person name="Hori S."/>
            <person name="Arai W."/>
            <person name="Tsubouchi T."/>
            <person name="Morono Y."/>
            <person name="Uchiyama I."/>
            <person name="Ito T."/>
            <person name="Fujiyama A."/>
            <person name="Inagaki F."/>
            <person name="Takami H."/>
        </authorList>
    </citation>
    <scope>NUCLEOTIDE SEQUENCE</scope>
    <source>
        <strain evidence="1">Expedition CK06-06</strain>
    </source>
</reference>
<protein>
    <submittedName>
        <fullName evidence="1">Uncharacterized protein</fullName>
    </submittedName>
</protein>
<dbReference type="EMBL" id="BARW01004538">
    <property type="protein sequence ID" value="GAI64165.1"/>
    <property type="molecule type" value="Genomic_DNA"/>
</dbReference>
<proteinExistence type="predicted"/>
<name>X1RLW2_9ZZZZ</name>